<sequence length="83" mass="8460">GCPKGWTLSNTLSYTTQTCITWVNISADWGSARLKCASLTTGGDLVAIRDDKMNVLLKIVVVVVVAVAVAVAGAVAGAVAVVV</sequence>
<dbReference type="Proteomes" id="UP000762676">
    <property type="component" value="Unassembled WGS sequence"/>
</dbReference>
<feature type="non-terminal residue" evidence="2">
    <location>
        <position position="1"/>
    </location>
</feature>
<dbReference type="Gene3D" id="3.10.100.10">
    <property type="entry name" value="Mannose-Binding Protein A, subunit A"/>
    <property type="match status" value="1"/>
</dbReference>
<dbReference type="InterPro" id="IPR016187">
    <property type="entry name" value="CTDL_fold"/>
</dbReference>
<feature type="transmembrane region" description="Helical" evidence="1">
    <location>
        <begin position="55"/>
        <end position="82"/>
    </location>
</feature>
<comment type="caution">
    <text evidence="2">The sequence shown here is derived from an EMBL/GenBank/DDBJ whole genome shotgun (WGS) entry which is preliminary data.</text>
</comment>
<keyword evidence="1" id="KW-0812">Transmembrane</keyword>
<evidence type="ECO:0000313" key="3">
    <source>
        <dbReference type="Proteomes" id="UP000762676"/>
    </source>
</evidence>
<accession>A0AAV4H763</accession>
<reference evidence="2 3" key="1">
    <citation type="journal article" date="2021" name="Elife">
        <title>Chloroplast acquisition without the gene transfer in kleptoplastic sea slugs, Plakobranchus ocellatus.</title>
        <authorList>
            <person name="Maeda T."/>
            <person name="Takahashi S."/>
            <person name="Yoshida T."/>
            <person name="Shimamura S."/>
            <person name="Takaki Y."/>
            <person name="Nagai Y."/>
            <person name="Toyoda A."/>
            <person name="Suzuki Y."/>
            <person name="Arimoto A."/>
            <person name="Ishii H."/>
            <person name="Satoh N."/>
            <person name="Nishiyama T."/>
            <person name="Hasebe M."/>
            <person name="Maruyama T."/>
            <person name="Minagawa J."/>
            <person name="Obokata J."/>
            <person name="Shigenobu S."/>
        </authorList>
    </citation>
    <scope>NUCLEOTIDE SEQUENCE [LARGE SCALE GENOMIC DNA]</scope>
</reference>
<dbReference type="AlphaFoldDB" id="A0AAV4H763"/>
<evidence type="ECO:0000256" key="1">
    <source>
        <dbReference type="SAM" id="Phobius"/>
    </source>
</evidence>
<evidence type="ECO:0008006" key="4">
    <source>
        <dbReference type="Google" id="ProtNLM"/>
    </source>
</evidence>
<dbReference type="EMBL" id="BMAT01012497">
    <property type="protein sequence ID" value="GFR93332.1"/>
    <property type="molecule type" value="Genomic_DNA"/>
</dbReference>
<keyword evidence="3" id="KW-1185">Reference proteome</keyword>
<gene>
    <name evidence="2" type="ORF">ElyMa_006223000</name>
</gene>
<name>A0AAV4H763_9GAST</name>
<organism evidence="2 3">
    <name type="scientific">Elysia marginata</name>
    <dbReference type="NCBI Taxonomy" id="1093978"/>
    <lineage>
        <taxon>Eukaryota</taxon>
        <taxon>Metazoa</taxon>
        <taxon>Spiralia</taxon>
        <taxon>Lophotrochozoa</taxon>
        <taxon>Mollusca</taxon>
        <taxon>Gastropoda</taxon>
        <taxon>Heterobranchia</taxon>
        <taxon>Euthyneura</taxon>
        <taxon>Panpulmonata</taxon>
        <taxon>Sacoglossa</taxon>
        <taxon>Placobranchoidea</taxon>
        <taxon>Plakobranchidae</taxon>
        <taxon>Elysia</taxon>
    </lineage>
</organism>
<keyword evidence="1" id="KW-0472">Membrane</keyword>
<protein>
    <recommendedName>
        <fullName evidence="4">SRCR domain-containing protein</fullName>
    </recommendedName>
</protein>
<dbReference type="InterPro" id="IPR016186">
    <property type="entry name" value="C-type_lectin-like/link_sf"/>
</dbReference>
<dbReference type="SUPFAM" id="SSF56436">
    <property type="entry name" value="C-type lectin-like"/>
    <property type="match status" value="1"/>
</dbReference>
<keyword evidence="1" id="KW-1133">Transmembrane helix</keyword>
<evidence type="ECO:0000313" key="2">
    <source>
        <dbReference type="EMBL" id="GFR93332.1"/>
    </source>
</evidence>
<proteinExistence type="predicted"/>